<keyword evidence="11" id="KW-1185">Reference proteome</keyword>
<evidence type="ECO:0000256" key="1">
    <source>
        <dbReference type="ARBA" id="ARBA00004937"/>
    </source>
</evidence>
<dbReference type="InterPro" id="IPR036291">
    <property type="entry name" value="NAD(P)-bd_dom_sf"/>
</dbReference>
<feature type="binding site" evidence="7">
    <location>
        <position position="240"/>
    </location>
    <ligand>
        <name>substrate</name>
    </ligand>
</feature>
<dbReference type="HAMAP" id="MF_00966">
    <property type="entry name" value="G6PD"/>
    <property type="match status" value="1"/>
</dbReference>
<evidence type="ECO:0000256" key="6">
    <source>
        <dbReference type="ARBA" id="ARBA00023277"/>
    </source>
</evidence>
<comment type="caution">
    <text evidence="7">Lacks conserved residue(s) required for the propagation of feature annotation.</text>
</comment>
<dbReference type="Pfam" id="PF00479">
    <property type="entry name" value="G6PD_N"/>
    <property type="match status" value="1"/>
</dbReference>
<feature type="binding site" evidence="7">
    <location>
        <position position="65"/>
    </location>
    <ligand>
        <name>NADP(+)</name>
        <dbReference type="ChEBI" id="CHEBI:58349"/>
    </ligand>
</feature>
<dbReference type="Gene3D" id="3.40.50.720">
    <property type="entry name" value="NAD(P)-binding Rossmann-like Domain"/>
    <property type="match status" value="1"/>
</dbReference>
<comment type="function">
    <text evidence="7">Catalyzes the oxidation of glucose 6-phosphate to 6-phosphogluconolactone.</text>
</comment>
<evidence type="ECO:0000259" key="9">
    <source>
        <dbReference type="Pfam" id="PF02781"/>
    </source>
</evidence>
<dbReference type="SUPFAM" id="SSF55347">
    <property type="entry name" value="Glyceraldehyde-3-phosphate dehydrogenase-like, C-terminal domain"/>
    <property type="match status" value="1"/>
</dbReference>
<evidence type="ECO:0000313" key="11">
    <source>
        <dbReference type="Proteomes" id="UP001597326"/>
    </source>
</evidence>
<dbReference type="NCBIfam" id="TIGR00871">
    <property type="entry name" value="zwf"/>
    <property type="match status" value="1"/>
</dbReference>
<dbReference type="RefSeq" id="WP_343871762.1">
    <property type="nucleotide sequence ID" value="NZ_BAAAIX010000001.1"/>
</dbReference>
<evidence type="ECO:0000256" key="3">
    <source>
        <dbReference type="ARBA" id="ARBA00022526"/>
    </source>
</evidence>
<evidence type="ECO:0000256" key="7">
    <source>
        <dbReference type="HAMAP-Rule" id="MF_00966"/>
    </source>
</evidence>
<evidence type="ECO:0000256" key="2">
    <source>
        <dbReference type="ARBA" id="ARBA00009975"/>
    </source>
</evidence>
<name>A0ABW4RRL5_9ACTN</name>
<dbReference type="InterPro" id="IPR022674">
    <property type="entry name" value="G6P_DH_NAD-bd"/>
</dbReference>
<dbReference type="InterPro" id="IPR001282">
    <property type="entry name" value="G6P_DH"/>
</dbReference>
<dbReference type="EMBL" id="JBHUFZ010000001">
    <property type="protein sequence ID" value="MFD1888695.1"/>
    <property type="molecule type" value="Genomic_DNA"/>
</dbReference>
<dbReference type="Pfam" id="PF02781">
    <property type="entry name" value="G6PD_C"/>
    <property type="match status" value="1"/>
</dbReference>
<feature type="domain" description="Glucose-6-phosphate dehydrogenase NAD-binding" evidence="8">
    <location>
        <begin position="28"/>
        <end position="211"/>
    </location>
</feature>
<gene>
    <name evidence="7 10" type="primary">zwf</name>
    <name evidence="10" type="ORF">ACFSCS_00640</name>
</gene>
<dbReference type="PANTHER" id="PTHR23429">
    <property type="entry name" value="GLUCOSE-6-PHOSPHATE 1-DEHYDROGENASE G6PD"/>
    <property type="match status" value="1"/>
</dbReference>
<keyword evidence="4 7" id="KW-0521">NADP</keyword>
<dbReference type="GO" id="GO:0004345">
    <property type="term" value="F:glucose-6-phosphate dehydrogenase activity"/>
    <property type="evidence" value="ECO:0007669"/>
    <property type="project" value="UniProtKB-EC"/>
</dbReference>
<keyword evidence="3 7" id="KW-0313">Glucose metabolism</keyword>
<feature type="binding site" evidence="7">
    <location>
        <position position="259"/>
    </location>
    <ligand>
        <name>substrate</name>
    </ligand>
</feature>
<sequence>MSTDERTNPLRDPKDRRLPRIAGPCALVMFGVTGDLAGKKLLPAVYDLANRGLLPPGFALVGFGRRDWSDEDFRELMHTAVKERARTPYRADVWEQLARGVRFVQGAFNDDEGFARLKETLVDLEESIGTGGNHAFYLSIPPGNFDDVVTQLRKHGLAGNRANRWSRVIIEKPFGHDLDSARELNRIVGGVFPPESVFRIDHYLGKETVQNMLAVRFANQMFEPIWNNNFVSHVQITMAEDIGIGGRAGYYDGIGAARDVIQNHLLQLMALTAMEEPNNFAAEELRAEKRKVLAASSTPADLAAHTARGQYLGGWQGGQKVRGYLQEDGIDPGSQTETYAAIRVDVDNRRWAGVPFYLRTAKRMPRRVTEIALLFKRAPHLPFTDTDTVQLGQNALVMRIQPDEGVTMRFGAKVPGTAMEIREVSMDFGYGSAFTESSPEAYERLILDVLLGDPPLFPQHEEVELGWQILDPVLDYWAGLDSQPEGYASGTWGPASGVEMLARDGFTWRRP</sequence>
<proteinExistence type="inferred from homology"/>
<dbReference type="Proteomes" id="UP001597326">
    <property type="component" value="Unassembled WGS sequence"/>
</dbReference>
<evidence type="ECO:0000259" key="8">
    <source>
        <dbReference type="Pfam" id="PF00479"/>
    </source>
</evidence>
<evidence type="ECO:0000256" key="5">
    <source>
        <dbReference type="ARBA" id="ARBA00023002"/>
    </source>
</evidence>
<dbReference type="SUPFAM" id="SSF51735">
    <property type="entry name" value="NAD(P)-binding Rossmann-fold domains"/>
    <property type="match status" value="1"/>
</dbReference>
<dbReference type="InterPro" id="IPR022675">
    <property type="entry name" value="G6P_DH_C"/>
</dbReference>
<evidence type="ECO:0000313" key="10">
    <source>
        <dbReference type="EMBL" id="MFD1888695.1"/>
    </source>
</evidence>
<comment type="similarity">
    <text evidence="2 7">Belongs to the glucose-6-phosphate dehydrogenase family.</text>
</comment>
<reference evidence="11" key="1">
    <citation type="journal article" date="2019" name="Int. J. Syst. Evol. Microbiol.">
        <title>The Global Catalogue of Microorganisms (GCM) 10K type strain sequencing project: providing services to taxonomists for standard genome sequencing and annotation.</title>
        <authorList>
            <consortium name="The Broad Institute Genomics Platform"/>
            <consortium name="The Broad Institute Genome Sequencing Center for Infectious Disease"/>
            <person name="Wu L."/>
            <person name="Ma J."/>
        </authorList>
    </citation>
    <scope>NUCLEOTIDE SEQUENCE [LARGE SCALE GENOMIC DNA]</scope>
    <source>
        <strain evidence="11">CAIM 431</strain>
    </source>
</reference>
<comment type="caution">
    <text evidence="10">The sequence shown here is derived from an EMBL/GenBank/DDBJ whole genome shotgun (WGS) entry which is preliminary data.</text>
</comment>
<protein>
    <recommendedName>
        <fullName evidence="7">Glucose-6-phosphate 1-dehydrogenase</fullName>
        <shortName evidence="7">G6PD</shortName>
        <ecNumber evidence="7">1.1.1.49</ecNumber>
    </recommendedName>
</protein>
<dbReference type="Gene3D" id="3.30.360.10">
    <property type="entry name" value="Dihydrodipicolinate Reductase, domain 2"/>
    <property type="match status" value="1"/>
</dbReference>
<organism evidence="10 11">
    <name type="scientific">Luteococcus peritonei</name>
    <dbReference type="NCBI Taxonomy" id="88874"/>
    <lineage>
        <taxon>Bacteria</taxon>
        <taxon>Bacillati</taxon>
        <taxon>Actinomycetota</taxon>
        <taxon>Actinomycetes</taxon>
        <taxon>Propionibacteriales</taxon>
        <taxon>Propionibacteriaceae</taxon>
        <taxon>Luteococcus</taxon>
    </lineage>
</organism>
<dbReference type="EC" id="1.1.1.49" evidence="7"/>
<feature type="binding site" evidence="7">
    <location>
        <position position="362"/>
    </location>
    <ligand>
        <name>substrate</name>
    </ligand>
</feature>
<feature type="binding site" evidence="7">
    <location>
        <position position="202"/>
    </location>
    <ligand>
        <name>substrate</name>
    </ligand>
</feature>
<feature type="domain" description="Glucose-6-phosphate dehydrogenase C-terminal" evidence="9">
    <location>
        <begin position="213"/>
        <end position="509"/>
    </location>
</feature>
<dbReference type="PANTHER" id="PTHR23429:SF0">
    <property type="entry name" value="GLUCOSE-6-PHOSPHATE 1-DEHYDROGENASE"/>
    <property type="match status" value="1"/>
</dbReference>
<comment type="pathway">
    <text evidence="1 7">Carbohydrate degradation; pentose phosphate pathway; D-ribulose 5-phosphate from D-glucose 6-phosphate (oxidative stage): step 1/3.</text>
</comment>
<keyword evidence="5 7" id="KW-0560">Oxidoreductase</keyword>
<dbReference type="InterPro" id="IPR019796">
    <property type="entry name" value="G6P_DH_AS"/>
</dbReference>
<dbReference type="PROSITE" id="PS00069">
    <property type="entry name" value="G6P_DEHYDROGENASE"/>
    <property type="match status" value="1"/>
</dbReference>
<feature type="binding site" evidence="7">
    <location>
        <position position="206"/>
    </location>
    <ligand>
        <name>substrate</name>
    </ligand>
</feature>
<keyword evidence="6 7" id="KW-0119">Carbohydrate metabolism</keyword>
<comment type="catalytic activity">
    <reaction evidence="7">
        <text>D-glucose 6-phosphate + NADP(+) = 6-phospho-D-glucono-1,5-lactone + NADPH + H(+)</text>
        <dbReference type="Rhea" id="RHEA:15841"/>
        <dbReference type="ChEBI" id="CHEBI:15378"/>
        <dbReference type="ChEBI" id="CHEBI:57783"/>
        <dbReference type="ChEBI" id="CHEBI:57955"/>
        <dbReference type="ChEBI" id="CHEBI:58349"/>
        <dbReference type="ChEBI" id="CHEBI:61548"/>
        <dbReference type="EC" id="1.1.1.49"/>
    </reaction>
</comment>
<feature type="binding site" evidence="7">
    <location>
        <position position="172"/>
    </location>
    <ligand>
        <name>NADP(+)</name>
        <dbReference type="ChEBI" id="CHEBI:58349"/>
    </ligand>
</feature>
<feature type="active site" description="Proton acceptor" evidence="7">
    <location>
        <position position="264"/>
    </location>
</feature>
<accession>A0ABW4RRL5</accession>
<dbReference type="PIRSF" id="PIRSF000110">
    <property type="entry name" value="G6PD"/>
    <property type="match status" value="1"/>
</dbReference>
<evidence type="ECO:0000256" key="4">
    <source>
        <dbReference type="ARBA" id="ARBA00022857"/>
    </source>
</evidence>
<dbReference type="PRINTS" id="PR00079">
    <property type="entry name" value="G6PDHDRGNASE"/>
</dbReference>